<dbReference type="SUPFAM" id="SSF53474">
    <property type="entry name" value="alpha/beta-Hydrolases"/>
    <property type="match status" value="1"/>
</dbReference>
<dbReference type="Gene3D" id="3.40.50.2020">
    <property type="match status" value="1"/>
</dbReference>
<feature type="domain" description="Phosphoribosyltransferase" evidence="1">
    <location>
        <begin position="112"/>
        <end position="263"/>
    </location>
</feature>
<proteinExistence type="predicted"/>
<evidence type="ECO:0000313" key="2">
    <source>
        <dbReference type="EMBL" id="GAA4465247.1"/>
    </source>
</evidence>
<dbReference type="InterPro" id="IPR029057">
    <property type="entry name" value="PRTase-like"/>
</dbReference>
<comment type="caution">
    <text evidence="2">The sequence shown here is derived from an EMBL/GenBank/DDBJ whole genome shotgun (WGS) entry which is preliminary data.</text>
</comment>
<dbReference type="RefSeq" id="WP_345326800.1">
    <property type="nucleotide sequence ID" value="NZ_BAABGA010000073.1"/>
</dbReference>
<dbReference type="Pfam" id="PF00156">
    <property type="entry name" value="Pribosyltran"/>
    <property type="match status" value="1"/>
</dbReference>
<accession>A0ABP8ND59</accession>
<dbReference type="InterPro" id="IPR000836">
    <property type="entry name" value="PRTase_dom"/>
</dbReference>
<dbReference type="Gene3D" id="3.40.50.1820">
    <property type="entry name" value="alpha/beta hydrolase"/>
    <property type="match status" value="1"/>
</dbReference>
<dbReference type="SUPFAM" id="SSF53271">
    <property type="entry name" value="PRTase-like"/>
    <property type="match status" value="1"/>
</dbReference>
<gene>
    <name evidence="2" type="ORF">GCM10023156_52800</name>
</gene>
<sequence length="309" mass="34126">MPSRSGRPDLADDIEYVRAPTLLIVGGEDRTVIELNQQALGRLPRDARLEIVPGATHLFSEPGTLEQVSGLASHWFQTHLQTKRKANAMFHDRDDAGRQLTAALSTMELLDPLVLGIPRGGMITAAVIADAIDAELDVVLAHKLRSPLQPELAFGALGEDGRVYLNPLARDIHGLTEDYLEDERKIQLHEIQRRQNLFRSDHPAAKIAGRSVILTDDGVATGSTMFAAIEVVKAQQPHELIVAVPVTPPTTLGRLQQQCDRVVFLSAPADFIAVAQFYESFLPISDQQVVDLLNRHRSPIPKHENHIER</sequence>
<protein>
    <recommendedName>
        <fullName evidence="1">Phosphoribosyltransferase domain-containing protein</fullName>
    </recommendedName>
</protein>
<name>A0ABP8ND59_9BACT</name>
<dbReference type="Proteomes" id="UP001500840">
    <property type="component" value="Unassembled WGS sequence"/>
</dbReference>
<dbReference type="Gene3D" id="3.30.1310.20">
    <property type="entry name" value="PRTase-like"/>
    <property type="match status" value="1"/>
</dbReference>
<organism evidence="2 3">
    <name type="scientific">Novipirellula rosea</name>
    <dbReference type="NCBI Taxonomy" id="1031540"/>
    <lineage>
        <taxon>Bacteria</taxon>
        <taxon>Pseudomonadati</taxon>
        <taxon>Planctomycetota</taxon>
        <taxon>Planctomycetia</taxon>
        <taxon>Pirellulales</taxon>
        <taxon>Pirellulaceae</taxon>
        <taxon>Novipirellula</taxon>
    </lineage>
</organism>
<dbReference type="CDD" id="cd06223">
    <property type="entry name" value="PRTases_typeI"/>
    <property type="match status" value="1"/>
</dbReference>
<evidence type="ECO:0000259" key="1">
    <source>
        <dbReference type="Pfam" id="PF00156"/>
    </source>
</evidence>
<keyword evidence="3" id="KW-1185">Reference proteome</keyword>
<evidence type="ECO:0000313" key="3">
    <source>
        <dbReference type="Proteomes" id="UP001500840"/>
    </source>
</evidence>
<reference evidence="3" key="1">
    <citation type="journal article" date="2019" name="Int. J. Syst. Evol. Microbiol.">
        <title>The Global Catalogue of Microorganisms (GCM) 10K type strain sequencing project: providing services to taxonomists for standard genome sequencing and annotation.</title>
        <authorList>
            <consortium name="The Broad Institute Genomics Platform"/>
            <consortium name="The Broad Institute Genome Sequencing Center for Infectious Disease"/>
            <person name="Wu L."/>
            <person name="Ma J."/>
        </authorList>
    </citation>
    <scope>NUCLEOTIDE SEQUENCE [LARGE SCALE GENOMIC DNA]</scope>
    <source>
        <strain evidence="3">JCM 17759</strain>
    </source>
</reference>
<dbReference type="EMBL" id="BAABGA010000073">
    <property type="protein sequence ID" value="GAA4465247.1"/>
    <property type="molecule type" value="Genomic_DNA"/>
</dbReference>
<dbReference type="InterPro" id="IPR029058">
    <property type="entry name" value="AB_hydrolase_fold"/>
</dbReference>